<dbReference type="Pfam" id="PF08513">
    <property type="entry name" value="LisH"/>
    <property type="match status" value="1"/>
</dbReference>
<reference evidence="2 3" key="1">
    <citation type="journal article" date="2019" name="Sci. Rep.">
        <title>Comparative genomics of chytrid fungi reveal insights into the obligate biotrophic and pathogenic lifestyle of Synchytrium endobioticum.</title>
        <authorList>
            <person name="van de Vossenberg B.T.L.H."/>
            <person name="Warris S."/>
            <person name="Nguyen H.D.T."/>
            <person name="van Gent-Pelzer M.P.E."/>
            <person name="Joly D.L."/>
            <person name="van de Geest H.C."/>
            <person name="Bonants P.J.M."/>
            <person name="Smith D.S."/>
            <person name="Levesque C.A."/>
            <person name="van der Lee T.A.J."/>
        </authorList>
    </citation>
    <scope>NUCLEOTIDE SEQUENCE [LARGE SCALE GENOMIC DNA]</scope>
    <source>
        <strain evidence="2 3">JEL517</strain>
    </source>
</reference>
<protein>
    <recommendedName>
        <fullName evidence="1">CTLH domain-containing protein</fullName>
    </recommendedName>
</protein>
<dbReference type="PANTHER" id="PTHR12864">
    <property type="entry name" value="RAN BINDING PROTEIN 9-RELATED"/>
    <property type="match status" value="1"/>
</dbReference>
<proteinExistence type="predicted"/>
<evidence type="ECO:0000313" key="2">
    <source>
        <dbReference type="EMBL" id="TPX30342.1"/>
    </source>
</evidence>
<dbReference type="InterPro" id="IPR024964">
    <property type="entry name" value="CTLH/CRA"/>
</dbReference>
<dbReference type="GeneID" id="42007302"/>
<dbReference type="Proteomes" id="UP000319731">
    <property type="component" value="Unassembled WGS sequence"/>
</dbReference>
<sequence>MTATSNAAKKTVGATTGHLLGWMIIWQFNILNCIRPIQVIPRDEWDKKLDQVKINKNDLNRLVMNYLVIEGYKDAAEKFATESGLPPTVDLAHIEDRMNIRNAVQSGNIEEAIERVNDLDPEILDTNPKLFFHLQQQKLIELIRGGRILDAIEFAQDELAPRGEENPEFLQELERTMALLAFDDHIKSPVGDLLDYSQRQKTASELNSAILAAQCQDKDPKLPTMLKMLVWAQNQLDEKYTYPKVKNLVTTELEDVTPIEDSKTK</sequence>
<dbReference type="EMBL" id="QEAO01000074">
    <property type="protein sequence ID" value="TPX30342.1"/>
    <property type="molecule type" value="Genomic_DNA"/>
</dbReference>
<gene>
    <name evidence="2" type="ORF">SmJEL517_g06079</name>
</gene>
<keyword evidence="3" id="KW-1185">Reference proteome</keyword>
<dbReference type="PROSITE" id="PS50896">
    <property type="entry name" value="LISH"/>
    <property type="match status" value="1"/>
</dbReference>
<name>A0A507BRH4_9FUNG</name>
<accession>A0A507BRH4</accession>
<dbReference type="SMART" id="SM00667">
    <property type="entry name" value="LisH"/>
    <property type="match status" value="1"/>
</dbReference>
<dbReference type="OrthoDB" id="2415936at2759"/>
<evidence type="ECO:0000259" key="1">
    <source>
        <dbReference type="PROSITE" id="PS50897"/>
    </source>
</evidence>
<dbReference type="AlphaFoldDB" id="A0A507BRH4"/>
<dbReference type="InterPro" id="IPR013144">
    <property type="entry name" value="CRA_dom"/>
</dbReference>
<dbReference type="STRING" id="1806994.A0A507BRH4"/>
<dbReference type="InterPro" id="IPR006594">
    <property type="entry name" value="LisH"/>
</dbReference>
<dbReference type="InterPro" id="IPR006595">
    <property type="entry name" value="CTLH_C"/>
</dbReference>
<dbReference type="SMART" id="SM00668">
    <property type="entry name" value="CTLH"/>
    <property type="match status" value="1"/>
</dbReference>
<dbReference type="InterPro" id="IPR050618">
    <property type="entry name" value="Ubq-SigPath_Reg"/>
</dbReference>
<dbReference type="PROSITE" id="PS50897">
    <property type="entry name" value="CTLH"/>
    <property type="match status" value="1"/>
</dbReference>
<organism evidence="2 3">
    <name type="scientific">Synchytrium microbalum</name>
    <dbReference type="NCBI Taxonomy" id="1806994"/>
    <lineage>
        <taxon>Eukaryota</taxon>
        <taxon>Fungi</taxon>
        <taxon>Fungi incertae sedis</taxon>
        <taxon>Chytridiomycota</taxon>
        <taxon>Chytridiomycota incertae sedis</taxon>
        <taxon>Chytridiomycetes</taxon>
        <taxon>Synchytriales</taxon>
        <taxon>Synchytriaceae</taxon>
        <taxon>Synchytrium</taxon>
    </lineage>
</organism>
<dbReference type="Pfam" id="PF10607">
    <property type="entry name" value="CTLH"/>
    <property type="match status" value="1"/>
</dbReference>
<evidence type="ECO:0000313" key="3">
    <source>
        <dbReference type="Proteomes" id="UP000319731"/>
    </source>
</evidence>
<dbReference type="SMART" id="SM00757">
    <property type="entry name" value="CRA"/>
    <property type="match status" value="1"/>
</dbReference>
<comment type="caution">
    <text evidence="2">The sequence shown here is derived from an EMBL/GenBank/DDBJ whole genome shotgun (WGS) entry which is preliminary data.</text>
</comment>
<feature type="domain" description="CTLH" evidence="1">
    <location>
        <begin position="93"/>
        <end position="150"/>
    </location>
</feature>
<dbReference type="RefSeq" id="XP_031022019.1">
    <property type="nucleotide sequence ID" value="XM_031172005.1"/>
</dbReference>